<dbReference type="eggNOG" id="COG4700">
    <property type="taxonomic scope" value="Bacteria"/>
</dbReference>
<dbReference type="PATRIC" id="fig|749927.5.peg.3714"/>
<dbReference type="OrthoDB" id="3349744at2"/>
<dbReference type="EMBL" id="CP002000">
    <property type="protein sequence ID" value="ADJ45380.1"/>
    <property type="molecule type" value="Genomic_DNA"/>
</dbReference>
<dbReference type="PANTHER" id="PTHR10098:SF108">
    <property type="entry name" value="TETRATRICOPEPTIDE REPEAT PROTEIN 28"/>
    <property type="match status" value="1"/>
</dbReference>
<evidence type="ECO:0000313" key="2">
    <source>
        <dbReference type="Proteomes" id="UP000000328"/>
    </source>
</evidence>
<dbReference type="Proteomes" id="UP000000328">
    <property type="component" value="Chromosome"/>
</dbReference>
<name>A0A0H3D351_AMYMU</name>
<dbReference type="HOGENOM" id="CLU_1517137_0_0_11"/>
<evidence type="ECO:0000313" key="1">
    <source>
        <dbReference type="EMBL" id="ADJ45380.1"/>
    </source>
</evidence>
<organism evidence="1 2">
    <name type="scientific">Amycolatopsis mediterranei (strain U-32)</name>
    <dbReference type="NCBI Taxonomy" id="749927"/>
    <lineage>
        <taxon>Bacteria</taxon>
        <taxon>Bacillati</taxon>
        <taxon>Actinomycetota</taxon>
        <taxon>Actinomycetes</taxon>
        <taxon>Pseudonocardiales</taxon>
        <taxon>Pseudonocardiaceae</taxon>
        <taxon>Amycolatopsis</taxon>
    </lineage>
</organism>
<dbReference type="SUPFAM" id="SSF48452">
    <property type="entry name" value="TPR-like"/>
    <property type="match status" value="1"/>
</dbReference>
<dbReference type="KEGG" id="amd:AMED_3595"/>
<protein>
    <submittedName>
        <fullName evidence="1">TPR repeat-containing protein</fullName>
    </submittedName>
</protein>
<accession>A0A0H3D351</accession>
<dbReference type="Pfam" id="PF13424">
    <property type="entry name" value="TPR_12"/>
    <property type="match status" value="1"/>
</dbReference>
<dbReference type="InterPro" id="IPR011990">
    <property type="entry name" value="TPR-like_helical_dom_sf"/>
</dbReference>
<dbReference type="PANTHER" id="PTHR10098">
    <property type="entry name" value="RAPSYN-RELATED"/>
    <property type="match status" value="1"/>
</dbReference>
<sequence length="176" mass="19208">MTSLGDVEVRMGRYGEASEHLYQALVRYRQLANSVGEAWTLNHLGTLHTRAGLDTGQHQQAIALFREIGDRRGEASALNGRGEAAHVTGRPAEAQVHHTAANAIAAELGLREQQAGAHAGLGHAHHAQGRAARARWHYRRALDVYTDLGMPEAGELRTLLAADEKRSRTTLADRTR</sequence>
<proteinExistence type="predicted"/>
<dbReference type="AlphaFoldDB" id="A0A0H3D351"/>
<reference evidence="1 2" key="1">
    <citation type="journal article" date="2010" name="Cell Res.">
        <title>Complete genome sequence of the rifamycin SV-producing Amycolatopsis mediterranei U32 revealed its genetic characteristics in phylogeny and metabolism.</title>
        <authorList>
            <person name="Zhao W."/>
            <person name="Zhong Y."/>
            <person name="Yuan H."/>
            <person name="Wang J."/>
            <person name="Zheng H."/>
            <person name="Wang Y."/>
            <person name="Cen X."/>
            <person name="Xu F."/>
            <person name="Bai J."/>
            <person name="Han X."/>
            <person name="Lu G."/>
            <person name="Zhu Y."/>
            <person name="Shao Z."/>
            <person name="Yan H."/>
            <person name="Li C."/>
            <person name="Peng N."/>
            <person name="Zhang Z."/>
            <person name="Zhang Y."/>
            <person name="Lin W."/>
            <person name="Fan Y."/>
            <person name="Qin Z."/>
            <person name="Hu Y."/>
            <person name="Zhu B."/>
            <person name="Wang S."/>
            <person name="Ding X."/>
            <person name="Zhao G.P."/>
        </authorList>
    </citation>
    <scope>NUCLEOTIDE SEQUENCE [LARGE SCALE GENOMIC DNA]</scope>
    <source>
        <strain evidence="2">U-32</strain>
    </source>
</reference>
<gene>
    <name evidence="1" type="ordered locus">AMED_3595</name>
</gene>
<dbReference type="Gene3D" id="1.25.40.10">
    <property type="entry name" value="Tetratricopeptide repeat domain"/>
    <property type="match status" value="1"/>
</dbReference>